<feature type="domain" description="ABC transporter" evidence="5">
    <location>
        <begin position="268"/>
        <end position="509"/>
    </location>
</feature>
<dbReference type="EMBL" id="JBIAPK010000014">
    <property type="protein sequence ID" value="MFF3343308.1"/>
    <property type="molecule type" value="Genomic_DNA"/>
</dbReference>
<sequence>MTSNTPSERPLVTVRGLTARAGDTVLLDAVDFDLYEGRVTALVGPSGSGKTTAALALLGECGAGVRLSGRVEAGSVTVVDGDGITKEAATGLRGRLVAYMPQHPGSALNPARRTGAVLAELARLHHPADPARALAAEALRAAQLPAGRDTERRFPHQFSGGQRQRVALAQTLVCRPRVLVLDEPSTGLDTVTRMRLAGELAALARTGLAILLLSHDHDLVRALADHVVVLRHGRVTAQGGPADALPARRRVTAARHTPTGPDDGPPVLDVQNLSAHLHSRGRGPVLHGVGLRLPAGACVGVAGLSGSGKTTLARCVAGLHERHVGQVLLDGTPLPVLRRRTPQQKRRVQYVWQEVRSSFDERRPVAEQVARTAVRLRDLDAGEARREALDLLGRLGLDAATVERRPGGLSGGELQRAALARAVLAAPDVLVCDEITTALDTDAAEAVLAELARLRDQHGTALLWVSHDLELLAAVAHHIIVIDGGHVVETGTPEQILDAPRATLTRQLVRAMDLGTALTATGLATAPSVSGA</sequence>
<dbReference type="InterPro" id="IPR050319">
    <property type="entry name" value="ABC_transp_ATP-bind"/>
</dbReference>
<accession>A0ABW6RR26</accession>
<dbReference type="Pfam" id="PF00005">
    <property type="entry name" value="ABC_tran"/>
    <property type="match status" value="2"/>
</dbReference>
<dbReference type="RefSeq" id="WP_387898978.1">
    <property type="nucleotide sequence ID" value="NZ_JBIAPK010000014.1"/>
</dbReference>
<dbReference type="Proteomes" id="UP001601976">
    <property type="component" value="Unassembled WGS sequence"/>
</dbReference>
<dbReference type="PANTHER" id="PTHR43776">
    <property type="entry name" value="TRANSPORT ATP-BINDING PROTEIN"/>
    <property type="match status" value="1"/>
</dbReference>
<dbReference type="GO" id="GO:0005524">
    <property type="term" value="F:ATP binding"/>
    <property type="evidence" value="ECO:0007669"/>
    <property type="project" value="UniProtKB-KW"/>
</dbReference>
<dbReference type="SMART" id="SM00382">
    <property type="entry name" value="AAA"/>
    <property type="match status" value="2"/>
</dbReference>
<evidence type="ECO:0000256" key="3">
    <source>
        <dbReference type="ARBA" id="ARBA00022741"/>
    </source>
</evidence>
<comment type="similarity">
    <text evidence="1">Belongs to the ABC transporter superfamily.</text>
</comment>
<dbReference type="Gene3D" id="3.40.50.300">
    <property type="entry name" value="P-loop containing nucleotide triphosphate hydrolases"/>
    <property type="match status" value="2"/>
</dbReference>
<proteinExistence type="inferred from homology"/>
<evidence type="ECO:0000256" key="1">
    <source>
        <dbReference type="ARBA" id="ARBA00005417"/>
    </source>
</evidence>
<reference evidence="6 7" key="1">
    <citation type="submission" date="2024-10" db="EMBL/GenBank/DDBJ databases">
        <title>The Natural Products Discovery Center: Release of the First 8490 Sequenced Strains for Exploring Actinobacteria Biosynthetic Diversity.</title>
        <authorList>
            <person name="Kalkreuter E."/>
            <person name="Kautsar S.A."/>
            <person name="Yang D."/>
            <person name="Bader C.D."/>
            <person name="Teijaro C.N."/>
            <person name="Fluegel L."/>
            <person name="Davis C.M."/>
            <person name="Simpson J.R."/>
            <person name="Lauterbach L."/>
            <person name="Steele A.D."/>
            <person name="Gui C."/>
            <person name="Meng S."/>
            <person name="Li G."/>
            <person name="Viehrig K."/>
            <person name="Ye F."/>
            <person name="Su P."/>
            <person name="Kiefer A.F."/>
            <person name="Nichols A."/>
            <person name="Cepeda A.J."/>
            <person name="Yan W."/>
            <person name="Fan B."/>
            <person name="Jiang Y."/>
            <person name="Adhikari A."/>
            <person name="Zheng C.-J."/>
            <person name="Schuster L."/>
            <person name="Cowan T.M."/>
            <person name="Smanski M.J."/>
            <person name="Chevrette M.G."/>
            <person name="De Carvalho L.P.S."/>
            <person name="Shen B."/>
        </authorList>
    </citation>
    <scope>NUCLEOTIDE SEQUENCE [LARGE SCALE GENOMIC DNA]</scope>
    <source>
        <strain evidence="6 7">NPDC003029</strain>
    </source>
</reference>
<protein>
    <submittedName>
        <fullName evidence="6">ABC transporter ATP-binding protein</fullName>
    </submittedName>
</protein>
<dbReference type="PANTHER" id="PTHR43776:SF7">
    <property type="entry name" value="D,D-DIPEPTIDE TRANSPORT ATP-BINDING PROTEIN DDPF-RELATED"/>
    <property type="match status" value="1"/>
</dbReference>
<evidence type="ECO:0000256" key="2">
    <source>
        <dbReference type="ARBA" id="ARBA00022448"/>
    </source>
</evidence>
<keyword evidence="7" id="KW-1185">Reference proteome</keyword>
<evidence type="ECO:0000313" key="6">
    <source>
        <dbReference type="EMBL" id="MFF3343308.1"/>
    </source>
</evidence>
<dbReference type="InterPro" id="IPR003439">
    <property type="entry name" value="ABC_transporter-like_ATP-bd"/>
</dbReference>
<dbReference type="InterPro" id="IPR027417">
    <property type="entry name" value="P-loop_NTPase"/>
</dbReference>
<evidence type="ECO:0000313" key="7">
    <source>
        <dbReference type="Proteomes" id="UP001601976"/>
    </source>
</evidence>
<name>A0ABW6RR26_9ACTN</name>
<gene>
    <name evidence="6" type="ORF">ACFYWW_32210</name>
</gene>
<feature type="domain" description="ABC transporter" evidence="5">
    <location>
        <begin position="12"/>
        <end position="257"/>
    </location>
</feature>
<keyword evidence="3" id="KW-0547">Nucleotide-binding</keyword>
<dbReference type="InterPro" id="IPR017871">
    <property type="entry name" value="ABC_transporter-like_CS"/>
</dbReference>
<dbReference type="PROSITE" id="PS50893">
    <property type="entry name" value="ABC_TRANSPORTER_2"/>
    <property type="match status" value="2"/>
</dbReference>
<keyword evidence="4 6" id="KW-0067">ATP-binding</keyword>
<evidence type="ECO:0000259" key="5">
    <source>
        <dbReference type="PROSITE" id="PS50893"/>
    </source>
</evidence>
<evidence type="ECO:0000256" key="4">
    <source>
        <dbReference type="ARBA" id="ARBA00022840"/>
    </source>
</evidence>
<comment type="caution">
    <text evidence="6">The sequence shown here is derived from an EMBL/GenBank/DDBJ whole genome shotgun (WGS) entry which is preliminary data.</text>
</comment>
<dbReference type="InterPro" id="IPR003593">
    <property type="entry name" value="AAA+_ATPase"/>
</dbReference>
<organism evidence="6 7">
    <name type="scientific">Streptomyces flavidovirens</name>
    <dbReference type="NCBI Taxonomy" id="67298"/>
    <lineage>
        <taxon>Bacteria</taxon>
        <taxon>Bacillati</taxon>
        <taxon>Actinomycetota</taxon>
        <taxon>Actinomycetes</taxon>
        <taxon>Kitasatosporales</taxon>
        <taxon>Streptomycetaceae</taxon>
        <taxon>Streptomyces</taxon>
    </lineage>
</organism>
<dbReference type="PROSITE" id="PS00211">
    <property type="entry name" value="ABC_TRANSPORTER_1"/>
    <property type="match status" value="2"/>
</dbReference>
<dbReference type="SUPFAM" id="SSF52540">
    <property type="entry name" value="P-loop containing nucleoside triphosphate hydrolases"/>
    <property type="match status" value="2"/>
</dbReference>
<keyword evidence="2" id="KW-0813">Transport</keyword>